<dbReference type="OrthoDB" id="6159439at2759"/>
<accession>B7QLU4</accession>
<dbReference type="VEuPathDB" id="VectorBase:ISCW014249"/>
<evidence type="ECO:0000313" key="4">
    <source>
        <dbReference type="Proteomes" id="UP000001555"/>
    </source>
</evidence>
<dbReference type="EMBL" id="DS967792">
    <property type="protein sequence ID" value="EEC19816.1"/>
    <property type="molecule type" value="Genomic_DNA"/>
</dbReference>
<evidence type="ECO:0000313" key="2">
    <source>
        <dbReference type="EMBL" id="EEC19816.1"/>
    </source>
</evidence>
<dbReference type="HOGENOM" id="CLU_2852199_0_0_1"/>
<dbReference type="EMBL" id="ABJB010144607">
    <property type="status" value="NOT_ANNOTATED_CDS"/>
    <property type="molecule type" value="Genomic_DNA"/>
</dbReference>
<feature type="region of interest" description="Disordered" evidence="1">
    <location>
        <begin position="1"/>
        <end position="23"/>
    </location>
</feature>
<dbReference type="AlphaFoldDB" id="B7QLU4"/>
<dbReference type="InParanoid" id="B7QLU4"/>
<protein>
    <submittedName>
        <fullName evidence="2 3">Uncharacterized protein</fullName>
    </submittedName>
</protein>
<keyword evidence="4" id="KW-1185">Reference proteome</keyword>
<dbReference type="EnsemblMetazoa" id="ISCW014249-RA">
    <property type="protein sequence ID" value="ISCW014249-PA"/>
    <property type="gene ID" value="ISCW014249"/>
</dbReference>
<name>B7QLU4_IXOSC</name>
<evidence type="ECO:0000313" key="3">
    <source>
        <dbReference type="EnsemblMetazoa" id="ISCW014249-PA"/>
    </source>
</evidence>
<reference evidence="2 4" key="1">
    <citation type="submission" date="2008-03" db="EMBL/GenBank/DDBJ databases">
        <title>Annotation of Ixodes scapularis.</title>
        <authorList>
            <consortium name="Ixodes scapularis Genome Project Consortium"/>
            <person name="Caler E."/>
            <person name="Hannick L.I."/>
            <person name="Bidwell S."/>
            <person name="Joardar V."/>
            <person name="Thiagarajan M."/>
            <person name="Amedeo P."/>
            <person name="Galinsky K.J."/>
            <person name="Schobel S."/>
            <person name="Inman J."/>
            <person name="Hostetler J."/>
            <person name="Miller J."/>
            <person name="Hammond M."/>
            <person name="Megy K."/>
            <person name="Lawson D."/>
            <person name="Kodira C."/>
            <person name="Sutton G."/>
            <person name="Meyer J."/>
            <person name="Hill C.A."/>
            <person name="Birren B."/>
            <person name="Nene V."/>
            <person name="Collins F."/>
            <person name="Alarcon-Chaidez F."/>
            <person name="Wikel S."/>
            <person name="Strausberg R."/>
        </authorList>
    </citation>
    <scope>NUCLEOTIDE SEQUENCE [LARGE SCALE GENOMIC DNA]</scope>
    <source>
        <strain evidence="4">Wikel</strain>
        <strain evidence="2">Wikel colony</strain>
    </source>
</reference>
<organism>
    <name type="scientific">Ixodes scapularis</name>
    <name type="common">Black-legged tick</name>
    <name type="synonym">Deer tick</name>
    <dbReference type="NCBI Taxonomy" id="6945"/>
    <lineage>
        <taxon>Eukaryota</taxon>
        <taxon>Metazoa</taxon>
        <taxon>Ecdysozoa</taxon>
        <taxon>Arthropoda</taxon>
        <taxon>Chelicerata</taxon>
        <taxon>Arachnida</taxon>
        <taxon>Acari</taxon>
        <taxon>Parasitiformes</taxon>
        <taxon>Ixodida</taxon>
        <taxon>Ixodoidea</taxon>
        <taxon>Ixodidae</taxon>
        <taxon>Ixodinae</taxon>
        <taxon>Ixodes</taxon>
    </lineage>
</organism>
<dbReference type="Proteomes" id="UP000001555">
    <property type="component" value="Unassembled WGS sequence"/>
</dbReference>
<dbReference type="PaxDb" id="6945-B7QLU4"/>
<dbReference type="VEuPathDB" id="VectorBase:ISCI014249"/>
<sequence length="65" mass="6813">MGPEPHGVPSGARAATRTDTPQPGCFSVCRLLDLKAPQQADAAEAHDHGEPPDCAVQVFVLSVYV</sequence>
<dbReference type="VEuPathDB" id="VectorBase:ISCP_004274"/>
<evidence type="ECO:0000256" key="1">
    <source>
        <dbReference type="SAM" id="MobiDB-lite"/>
    </source>
</evidence>
<gene>
    <name evidence="2" type="ORF">IscW_ISCW014249</name>
</gene>
<reference evidence="3" key="2">
    <citation type="submission" date="2020-05" db="UniProtKB">
        <authorList>
            <consortium name="EnsemblMetazoa"/>
        </authorList>
    </citation>
    <scope>IDENTIFICATION</scope>
    <source>
        <strain evidence="3">wikel</strain>
    </source>
</reference>
<proteinExistence type="predicted"/>